<evidence type="ECO:0000313" key="3">
    <source>
        <dbReference type="Proteomes" id="UP000240892"/>
    </source>
</evidence>
<feature type="transmembrane region" description="Helical" evidence="1">
    <location>
        <begin position="12"/>
        <end position="33"/>
    </location>
</feature>
<reference evidence="2 3" key="1">
    <citation type="submission" date="2018-03" db="EMBL/GenBank/DDBJ databases">
        <title>First report of an OXA-48+CTX-M-M-producing Kluyvera ascorbata clone recovered from patients admitted in a University Hospital in Madrid, Spain.</title>
        <authorList>
            <person name="Hernandez-Garcia M."/>
            <person name="Leon-Sampedro R."/>
            <person name="Perez-Viso B."/>
            <person name="Morosini M.I."/>
            <person name="Lopez-Fresnena N."/>
            <person name="Coque T.M."/>
            <person name="Bonten M."/>
            <person name="Malhotra-Kumar S."/>
            <person name="Ruiz-Garbajosa P."/>
            <person name="Canton R."/>
        </authorList>
    </citation>
    <scope>NUCLEOTIDE SEQUENCE [LARGE SCALE GENOMIC DNA]</scope>
    <source>
        <strain evidence="2 3">KA2</strain>
    </source>
</reference>
<dbReference type="Proteomes" id="UP000240892">
    <property type="component" value="Unassembled WGS sequence"/>
</dbReference>
<dbReference type="Pfam" id="PF03988">
    <property type="entry name" value="DUF347"/>
    <property type="match status" value="1"/>
</dbReference>
<dbReference type="AlphaFoldDB" id="A0A2T2XYS6"/>
<keyword evidence="1" id="KW-0472">Membrane</keyword>
<feature type="transmembrane region" description="Helical" evidence="1">
    <location>
        <begin position="40"/>
        <end position="60"/>
    </location>
</feature>
<sequence>MGDGLAEGIDLGYYGAALFFGTRILITAGACFIFKANRVFCFWAAYILTRPFGAACGDLLSQPVDNGGVGLGANMTSLIFGLAIMLMIAGLVVSDWRKRVGAK</sequence>
<keyword evidence="3" id="KW-1185">Reference proteome</keyword>
<evidence type="ECO:0000313" key="2">
    <source>
        <dbReference type="EMBL" id="PSR45426.1"/>
    </source>
</evidence>
<protein>
    <submittedName>
        <fullName evidence="2">Uncharacterized protein</fullName>
    </submittedName>
</protein>
<dbReference type="EMBL" id="PYHO01000016">
    <property type="protein sequence ID" value="PSR45426.1"/>
    <property type="molecule type" value="Genomic_DNA"/>
</dbReference>
<proteinExistence type="predicted"/>
<name>A0A2T2XYS6_9ENTR</name>
<dbReference type="InterPro" id="IPR007136">
    <property type="entry name" value="DUF347"/>
</dbReference>
<accession>A0A2T2XYS6</accession>
<evidence type="ECO:0000256" key="1">
    <source>
        <dbReference type="SAM" id="Phobius"/>
    </source>
</evidence>
<keyword evidence="1" id="KW-0812">Transmembrane</keyword>
<gene>
    <name evidence="2" type="ORF">C8256_18105</name>
</gene>
<organism evidence="2 3">
    <name type="scientific">Kluyvera genomosp. 2</name>
    <dbReference type="NCBI Taxonomy" id="2774054"/>
    <lineage>
        <taxon>Bacteria</taxon>
        <taxon>Pseudomonadati</taxon>
        <taxon>Pseudomonadota</taxon>
        <taxon>Gammaproteobacteria</taxon>
        <taxon>Enterobacterales</taxon>
        <taxon>Enterobacteriaceae</taxon>
        <taxon>Kluyvera</taxon>
    </lineage>
</organism>
<keyword evidence="1" id="KW-1133">Transmembrane helix</keyword>
<feature type="transmembrane region" description="Helical" evidence="1">
    <location>
        <begin position="72"/>
        <end position="93"/>
    </location>
</feature>
<comment type="caution">
    <text evidence="2">The sequence shown here is derived from an EMBL/GenBank/DDBJ whole genome shotgun (WGS) entry which is preliminary data.</text>
</comment>
<dbReference type="RefSeq" id="WP_106929166.1">
    <property type="nucleotide sequence ID" value="NZ_CABMMU010000016.1"/>
</dbReference>